<evidence type="ECO:0000259" key="1">
    <source>
        <dbReference type="PROSITE" id="PS51832"/>
    </source>
</evidence>
<evidence type="ECO:0000313" key="2">
    <source>
        <dbReference type="EMBL" id="MEM5536405.1"/>
    </source>
</evidence>
<keyword evidence="3" id="KW-1185">Reference proteome</keyword>
<dbReference type="InterPro" id="IPR052020">
    <property type="entry name" value="Cyclic_di-GMP/3'3'-cGAMP_PDE"/>
</dbReference>
<dbReference type="CDD" id="cd00077">
    <property type="entry name" value="HDc"/>
    <property type="match status" value="1"/>
</dbReference>
<dbReference type="Pfam" id="PF13487">
    <property type="entry name" value="HD_5"/>
    <property type="match status" value="1"/>
</dbReference>
<dbReference type="SUPFAM" id="SSF109604">
    <property type="entry name" value="HD-domain/PDEase-like"/>
    <property type="match status" value="1"/>
</dbReference>
<sequence length="298" mass="32894">MSITTKNGTVNRTRYHALASQVAIDPEDSEGKNLNSVLGSHYAEQLSPLIKACFANQKESTSKKSLELKGKVSTFVINLVPMLYGETSAVMLHFHDITLIEEHQKQQTQLLRQIMQSLMNAIDLHDPYSANHSQKTAKIAVAVADAMAFKESDRDALEIAANLCNLGKLSIPQALLTKTEPLTAEERAVVKNEVQHTREILQNIEFDGPVLETILQKHEYLDGSGSQGISGDALLLNARILTAVNDFVAMISPRAYRESLPVETALATLLKDAGKRYDRQVVASLFHVAENKINFDTL</sequence>
<dbReference type="RefSeq" id="WP_342854282.1">
    <property type="nucleotide sequence ID" value="NZ_JBBMRA010000006.1"/>
</dbReference>
<reference evidence="2 3" key="1">
    <citation type="submission" date="2024-03" db="EMBL/GenBank/DDBJ databases">
        <title>Community enrichment and isolation of bacterial strains for fucoidan degradation.</title>
        <authorList>
            <person name="Sichert A."/>
        </authorList>
    </citation>
    <scope>NUCLEOTIDE SEQUENCE [LARGE SCALE GENOMIC DNA]</scope>
    <source>
        <strain evidence="2 3">AS76</strain>
    </source>
</reference>
<dbReference type="PANTHER" id="PTHR45228">
    <property type="entry name" value="CYCLIC DI-GMP PHOSPHODIESTERASE TM_0186-RELATED"/>
    <property type="match status" value="1"/>
</dbReference>
<dbReference type="InterPro" id="IPR003607">
    <property type="entry name" value="HD/PDEase_dom"/>
</dbReference>
<protein>
    <submittedName>
        <fullName evidence="2">HD domain-containing phosphohydrolase</fullName>
    </submittedName>
</protein>
<dbReference type="PANTHER" id="PTHR45228:SF4">
    <property type="entry name" value="LIPOPROTEIN"/>
    <property type="match status" value="1"/>
</dbReference>
<name>A0ABU9TRR1_9GAMM</name>
<dbReference type="EMBL" id="JBBMRA010000006">
    <property type="protein sequence ID" value="MEM5536405.1"/>
    <property type="molecule type" value="Genomic_DNA"/>
</dbReference>
<proteinExistence type="predicted"/>
<dbReference type="InterPro" id="IPR037522">
    <property type="entry name" value="HD_GYP_dom"/>
</dbReference>
<accession>A0ABU9TRR1</accession>
<evidence type="ECO:0000313" key="3">
    <source>
        <dbReference type="Proteomes" id="UP001449225"/>
    </source>
</evidence>
<feature type="domain" description="HD-GYP" evidence="1">
    <location>
        <begin position="107"/>
        <end position="298"/>
    </location>
</feature>
<comment type="caution">
    <text evidence="2">The sequence shown here is derived from an EMBL/GenBank/DDBJ whole genome shotgun (WGS) entry which is preliminary data.</text>
</comment>
<dbReference type="PROSITE" id="PS51832">
    <property type="entry name" value="HD_GYP"/>
    <property type="match status" value="1"/>
</dbReference>
<organism evidence="2 3">
    <name type="scientific">Neptuniibacter pectenicola</name>
    <dbReference type="NCBI Taxonomy" id="1806669"/>
    <lineage>
        <taxon>Bacteria</taxon>
        <taxon>Pseudomonadati</taxon>
        <taxon>Pseudomonadota</taxon>
        <taxon>Gammaproteobacteria</taxon>
        <taxon>Oceanospirillales</taxon>
        <taxon>Oceanospirillaceae</taxon>
        <taxon>Neptuniibacter</taxon>
    </lineage>
</organism>
<gene>
    <name evidence="2" type="ORF">WNY58_08385</name>
</gene>
<dbReference type="Gene3D" id="1.10.3210.10">
    <property type="entry name" value="Hypothetical protein af1432"/>
    <property type="match status" value="1"/>
</dbReference>
<dbReference type="Proteomes" id="UP001449225">
    <property type="component" value="Unassembled WGS sequence"/>
</dbReference>